<dbReference type="EMBL" id="AP017313">
    <property type="protein sequence ID" value="BAU54364.1"/>
    <property type="molecule type" value="Genomic_DNA"/>
</dbReference>
<organism evidence="1 2">
    <name type="scientific">Mucilaginibacter gotjawali</name>
    <dbReference type="NCBI Taxonomy" id="1550579"/>
    <lineage>
        <taxon>Bacteria</taxon>
        <taxon>Pseudomonadati</taxon>
        <taxon>Bacteroidota</taxon>
        <taxon>Sphingobacteriia</taxon>
        <taxon>Sphingobacteriales</taxon>
        <taxon>Sphingobacteriaceae</taxon>
        <taxon>Mucilaginibacter</taxon>
    </lineage>
</organism>
<accession>A0A0X8X246</accession>
<dbReference type="InterPro" id="IPR010496">
    <property type="entry name" value="AL/BT2_dom"/>
</dbReference>
<evidence type="ECO:0000313" key="1">
    <source>
        <dbReference type="EMBL" id="BAU54364.1"/>
    </source>
</evidence>
<reference evidence="1 2" key="1">
    <citation type="submission" date="2015-12" db="EMBL/GenBank/DDBJ databases">
        <title>Genome sequence of Mucilaginibacter gotjawali.</title>
        <authorList>
            <person name="Lee J.S."/>
            <person name="Lee K.C."/>
            <person name="Kim K.K."/>
            <person name="Lee B.W."/>
        </authorList>
    </citation>
    <scope>NUCLEOTIDE SEQUENCE [LARGE SCALE GENOMIC DNA]</scope>
    <source>
        <strain evidence="1 2">SA3-7</strain>
    </source>
</reference>
<gene>
    <name evidence="1" type="ORF">MgSA37_02540</name>
</gene>
<dbReference type="GO" id="GO:0016787">
    <property type="term" value="F:hydrolase activity"/>
    <property type="evidence" value="ECO:0007669"/>
    <property type="project" value="InterPro"/>
</dbReference>
<proteinExistence type="predicted"/>
<dbReference type="Gene3D" id="2.60.120.560">
    <property type="entry name" value="Exo-inulinase, domain 1"/>
    <property type="match status" value="2"/>
</dbReference>
<sequence>MRRSGSIALIILFIAATTSICLAQSTPSLFDGKTLKGWKRLAGTADYKVEDGNIVGTTVLNSGNTFLVTEKEYGDFILELDTKIESPLSNSGVQVRSHFDPAGNNGKGKVYGRQFEIDPSDRKWSGGIYDEGRRDWIYPLDLNAKAKDAFKVGIYNHIRIECIGNEMRTWVNGTAVADVIDTVDNKGIIGLQVHAVTTPDQAGKKVYFKNLRIQTKNLKFKAFPKDIYTVNYQTNTLSPHEQQSGWRLLYDGHTSNGWRGATLKTFPPKGWLYADGTLHVLPSEGKEESGGGDIVTDSLYGAFDLSFEFKITPGANSGVKYFVTLSEVTKGSAIGLEYQVLDDALHPDAKLGRNGDRTLASLYDLIPANKPARFVRPVGAWNTGRIVVYPNNHVEHYLNGIKVLEYERGSKEFEDLVKISKYVIWKNFGEAKEGHLLLQDHGNEAWFRSIKVKRL</sequence>
<keyword evidence="2" id="KW-1185">Reference proteome</keyword>
<dbReference type="Proteomes" id="UP000218263">
    <property type="component" value="Chromosome"/>
</dbReference>
<dbReference type="AlphaFoldDB" id="A0A0X8X246"/>
<protein>
    <submittedName>
        <fullName evidence="1">Uncharacterized protein</fullName>
    </submittedName>
</protein>
<dbReference type="KEGG" id="mgot:MgSA37_02540"/>
<dbReference type="RefSeq" id="WP_096352280.1">
    <property type="nucleotide sequence ID" value="NZ_AP017313.1"/>
</dbReference>
<name>A0A0X8X246_9SPHI</name>
<dbReference type="OrthoDB" id="9806233at2"/>
<evidence type="ECO:0000313" key="2">
    <source>
        <dbReference type="Proteomes" id="UP000218263"/>
    </source>
</evidence>
<dbReference type="Pfam" id="PF06439">
    <property type="entry name" value="3keto-disac_hyd"/>
    <property type="match status" value="2"/>
</dbReference>